<gene>
    <name evidence="1" type="ORF">UFOPK2171_00118</name>
</gene>
<name>A0A6J6JYL4_9ZZZZ</name>
<reference evidence="1" key="1">
    <citation type="submission" date="2020-05" db="EMBL/GenBank/DDBJ databases">
        <authorList>
            <person name="Chiriac C."/>
            <person name="Salcher M."/>
            <person name="Ghai R."/>
            <person name="Kavagutti S V."/>
        </authorList>
    </citation>
    <scope>NUCLEOTIDE SEQUENCE</scope>
</reference>
<organism evidence="1">
    <name type="scientific">freshwater metagenome</name>
    <dbReference type="NCBI Taxonomy" id="449393"/>
    <lineage>
        <taxon>unclassified sequences</taxon>
        <taxon>metagenomes</taxon>
        <taxon>ecological metagenomes</taxon>
    </lineage>
</organism>
<dbReference type="AlphaFoldDB" id="A0A6J6JYL4"/>
<accession>A0A6J6JYL4</accession>
<protein>
    <submittedName>
        <fullName evidence="1">Unannotated protein</fullName>
    </submittedName>
</protein>
<proteinExistence type="predicted"/>
<dbReference type="EMBL" id="CAEZWD010000006">
    <property type="protein sequence ID" value="CAB4641598.1"/>
    <property type="molecule type" value="Genomic_DNA"/>
</dbReference>
<evidence type="ECO:0000313" key="1">
    <source>
        <dbReference type="EMBL" id="CAB4641598.1"/>
    </source>
</evidence>
<sequence>MPFRTSSKRSLNVIALKRSALKVSSEIFTRSKPASFSGCAKAAKRIPLVVSESFGGFGKLLMRATISTMSGRSSGSPPVNRTSSIPASIPTSRIVISSSVESKSSVGIHAAKSCGMQYVQRRLQRSVNETRMSRCTRPNVSINVLMRSSPIHQFHLRKPDVSKLEFELLLHPLSRRKHQRLLFGV</sequence>